<dbReference type="Gene3D" id="3.40.50.9200">
    <property type="entry name" value="Hypothetical protein MTH538"/>
    <property type="match status" value="1"/>
</dbReference>
<accession>A0ABX7VZF3</accession>
<dbReference type="RefSeq" id="WP_209366273.1">
    <property type="nucleotide sequence ID" value="NZ_CP046956.1"/>
</dbReference>
<dbReference type="SUPFAM" id="SSF52206">
    <property type="entry name" value="Hypothetical protein MTH538"/>
    <property type="match status" value="1"/>
</dbReference>
<protein>
    <submittedName>
        <fullName evidence="2">TIR-like domain-containing protein</fullName>
    </submittedName>
</protein>
<dbReference type="Proteomes" id="UP000665043">
    <property type="component" value="Chromosome"/>
</dbReference>
<organism evidence="2 3">
    <name type="scientific">Sediminibacillus dalangtanensis</name>
    <dbReference type="NCBI Taxonomy" id="2729421"/>
    <lineage>
        <taxon>Bacteria</taxon>
        <taxon>Bacillati</taxon>
        <taxon>Bacillota</taxon>
        <taxon>Bacilli</taxon>
        <taxon>Bacillales</taxon>
        <taxon>Bacillaceae</taxon>
        <taxon>Sediminibacillus</taxon>
    </lineage>
</organism>
<gene>
    <name evidence="2" type="ORF">ERJ70_18805</name>
</gene>
<evidence type="ECO:0000313" key="2">
    <source>
        <dbReference type="EMBL" id="QTN01151.1"/>
    </source>
</evidence>
<evidence type="ECO:0000259" key="1">
    <source>
        <dbReference type="Pfam" id="PF08937"/>
    </source>
</evidence>
<sequence>MARKVFFSFHYERDAWRAGQVRNSNVTQEIKGYLDAAEWEEVKKKGDKSIKDWIAGQLKGTSVTVVLIGKETSNRKWVKYEIEESLEKGNKLLGIYIHRLKNQKGEKDTRGDNPLDNYYVEVDGKTKKASNVFKTYFWDLDNGYENFSDWIEEAAGISYK</sequence>
<feature type="domain" description="Thoeris protein ThsB TIR-like" evidence="1">
    <location>
        <begin position="6"/>
        <end position="101"/>
    </location>
</feature>
<dbReference type="Pfam" id="PF08937">
    <property type="entry name" value="ThsB_TIR"/>
    <property type="match status" value="1"/>
</dbReference>
<reference evidence="2 3" key="1">
    <citation type="submission" date="2019-12" db="EMBL/GenBank/DDBJ databases">
        <title>The whole genome sequencing of a strain isolated from a Mars analog, Dalangtan Playa.</title>
        <authorList>
            <person name="Huang T."/>
        </authorList>
    </citation>
    <scope>NUCLEOTIDE SEQUENCE [LARGE SCALE GENOMIC DNA]</scope>
    <source>
        <strain evidence="2 3">DP4-553-S</strain>
    </source>
</reference>
<evidence type="ECO:0000313" key="3">
    <source>
        <dbReference type="Proteomes" id="UP000665043"/>
    </source>
</evidence>
<dbReference type="EMBL" id="CP046956">
    <property type="protein sequence ID" value="QTN01151.1"/>
    <property type="molecule type" value="Genomic_DNA"/>
</dbReference>
<dbReference type="InterPro" id="IPR015032">
    <property type="entry name" value="ThsB__TIR-like_domain"/>
</dbReference>
<proteinExistence type="predicted"/>
<name>A0ABX7VZF3_9BACI</name>
<keyword evidence="3" id="KW-1185">Reference proteome</keyword>
<dbReference type="InterPro" id="IPR036490">
    <property type="entry name" value="ThsB_TIR-like_sf"/>
</dbReference>